<keyword evidence="9" id="KW-1185">Reference proteome</keyword>
<accession>A0A8J2UG49</accession>
<evidence type="ECO:0000256" key="5">
    <source>
        <dbReference type="ARBA" id="ARBA00022989"/>
    </source>
</evidence>
<name>A0A8J2UG49_9BACT</name>
<feature type="transmembrane region" description="Helical" evidence="7">
    <location>
        <begin position="154"/>
        <end position="175"/>
    </location>
</feature>
<keyword evidence="3" id="KW-1003">Cell membrane</keyword>
<evidence type="ECO:0000256" key="6">
    <source>
        <dbReference type="ARBA" id="ARBA00023136"/>
    </source>
</evidence>
<feature type="transmembrane region" description="Helical" evidence="7">
    <location>
        <begin position="196"/>
        <end position="217"/>
    </location>
</feature>
<comment type="subcellular location">
    <subcellularLocation>
        <location evidence="1 7">Cell membrane</location>
        <topology evidence="1 7">Multi-pass membrane protein</topology>
    </subcellularLocation>
</comment>
<evidence type="ECO:0000256" key="3">
    <source>
        <dbReference type="ARBA" id="ARBA00022475"/>
    </source>
</evidence>
<dbReference type="Pfam" id="PF01914">
    <property type="entry name" value="MarC"/>
    <property type="match status" value="1"/>
</dbReference>
<dbReference type="PANTHER" id="PTHR33508">
    <property type="entry name" value="UPF0056 MEMBRANE PROTEIN YHCE"/>
    <property type="match status" value="1"/>
</dbReference>
<dbReference type="Proteomes" id="UP000607559">
    <property type="component" value="Unassembled WGS sequence"/>
</dbReference>
<comment type="similarity">
    <text evidence="2 7">Belongs to the UPF0056 (MarC) family.</text>
</comment>
<evidence type="ECO:0000313" key="8">
    <source>
        <dbReference type="EMBL" id="GGB13017.1"/>
    </source>
</evidence>
<reference evidence="8" key="2">
    <citation type="submission" date="2020-09" db="EMBL/GenBank/DDBJ databases">
        <authorList>
            <person name="Sun Q."/>
            <person name="Zhou Y."/>
        </authorList>
    </citation>
    <scope>NUCLEOTIDE SEQUENCE</scope>
    <source>
        <strain evidence="8">CGMCC 1.15448</strain>
    </source>
</reference>
<feature type="transmembrane region" description="Helical" evidence="7">
    <location>
        <begin position="12"/>
        <end position="30"/>
    </location>
</feature>
<keyword evidence="4 7" id="KW-0812">Transmembrane</keyword>
<evidence type="ECO:0000313" key="9">
    <source>
        <dbReference type="Proteomes" id="UP000607559"/>
    </source>
</evidence>
<keyword evidence="6 7" id="KW-0472">Membrane</keyword>
<feature type="transmembrane region" description="Helical" evidence="7">
    <location>
        <begin position="50"/>
        <end position="68"/>
    </location>
</feature>
<evidence type="ECO:0000256" key="4">
    <source>
        <dbReference type="ARBA" id="ARBA00022692"/>
    </source>
</evidence>
<keyword evidence="5 7" id="KW-1133">Transmembrane helix</keyword>
<feature type="transmembrane region" description="Helical" evidence="7">
    <location>
        <begin position="74"/>
        <end position="92"/>
    </location>
</feature>
<dbReference type="PANTHER" id="PTHR33508:SF1">
    <property type="entry name" value="UPF0056 MEMBRANE PROTEIN YHCE"/>
    <property type="match status" value="1"/>
</dbReference>
<reference evidence="8" key="1">
    <citation type="journal article" date="2014" name="Int. J. Syst. Evol. Microbiol.">
        <title>Complete genome sequence of Corynebacterium casei LMG S-19264T (=DSM 44701T), isolated from a smear-ripened cheese.</title>
        <authorList>
            <consortium name="US DOE Joint Genome Institute (JGI-PGF)"/>
            <person name="Walter F."/>
            <person name="Albersmeier A."/>
            <person name="Kalinowski J."/>
            <person name="Ruckert C."/>
        </authorList>
    </citation>
    <scope>NUCLEOTIDE SEQUENCE</scope>
    <source>
        <strain evidence="8">CGMCC 1.15448</strain>
    </source>
</reference>
<evidence type="ECO:0000256" key="2">
    <source>
        <dbReference type="ARBA" id="ARBA00009784"/>
    </source>
</evidence>
<comment type="caution">
    <text evidence="8">The sequence shown here is derived from an EMBL/GenBank/DDBJ whole genome shotgun (WGS) entry which is preliminary data.</text>
</comment>
<dbReference type="AlphaFoldDB" id="A0A8J2UG49"/>
<evidence type="ECO:0000256" key="7">
    <source>
        <dbReference type="RuleBase" id="RU362048"/>
    </source>
</evidence>
<proteinExistence type="inferred from homology"/>
<dbReference type="NCBIfam" id="TIGR00427">
    <property type="entry name" value="NAAT family transporter"/>
    <property type="match status" value="1"/>
</dbReference>
<dbReference type="RefSeq" id="WP_188935163.1">
    <property type="nucleotide sequence ID" value="NZ_BMJC01000004.1"/>
</dbReference>
<dbReference type="GO" id="GO:0005886">
    <property type="term" value="C:plasma membrane"/>
    <property type="evidence" value="ECO:0007669"/>
    <property type="project" value="UniProtKB-SubCell"/>
</dbReference>
<evidence type="ECO:0000256" key="1">
    <source>
        <dbReference type="ARBA" id="ARBA00004651"/>
    </source>
</evidence>
<protein>
    <recommendedName>
        <fullName evidence="7">UPF0056 membrane protein</fullName>
    </recommendedName>
</protein>
<feature type="transmembrane region" description="Helical" evidence="7">
    <location>
        <begin position="119"/>
        <end position="142"/>
    </location>
</feature>
<dbReference type="InterPro" id="IPR002771">
    <property type="entry name" value="Multi_antbiot-R_MarC"/>
</dbReference>
<dbReference type="EMBL" id="BMJC01000004">
    <property type="protein sequence ID" value="GGB13017.1"/>
    <property type="molecule type" value="Genomic_DNA"/>
</dbReference>
<sequence length="219" mass="24055">MHFDLPFLNNIFIGFLSLFPAVNPVGSAFIVDPLLGDLSYPERKRAAKRVAFYCLVICTVSALIGSWIMKLFGISIPIVQLAGGVLICRMGWQLLNTDTVKGEKETAQPVRRPGDIDNLLFYPIAFPMSTGAGTISVILTLSAHENETGILTHFLNLGALFIAIVLICVLIYICYANTALLIHRLGPRGEQIVNRLSAFLVFCIGMQIAWSGIRALFKL</sequence>
<gene>
    <name evidence="8" type="ORF">GCM10011511_40840</name>
</gene>
<organism evidence="8 9">
    <name type="scientific">Puia dinghuensis</name>
    <dbReference type="NCBI Taxonomy" id="1792502"/>
    <lineage>
        <taxon>Bacteria</taxon>
        <taxon>Pseudomonadati</taxon>
        <taxon>Bacteroidota</taxon>
        <taxon>Chitinophagia</taxon>
        <taxon>Chitinophagales</taxon>
        <taxon>Chitinophagaceae</taxon>
        <taxon>Puia</taxon>
    </lineage>
</organism>